<accession>A0A5B7JXL9</accession>
<organism evidence="1 2">
    <name type="scientific">Portunus trituberculatus</name>
    <name type="common">Swimming crab</name>
    <name type="synonym">Neptunus trituberculatus</name>
    <dbReference type="NCBI Taxonomy" id="210409"/>
    <lineage>
        <taxon>Eukaryota</taxon>
        <taxon>Metazoa</taxon>
        <taxon>Ecdysozoa</taxon>
        <taxon>Arthropoda</taxon>
        <taxon>Crustacea</taxon>
        <taxon>Multicrustacea</taxon>
        <taxon>Malacostraca</taxon>
        <taxon>Eumalacostraca</taxon>
        <taxon>Eucarida</taxon>
        <taxon>Decapoda</taxon>
        <taxon>Pleocyemata</taxon>
        <taxon>Brachyura</taxon>
        <taxon>Eubrachyura</taxon>
        <taxon>Portunoidea</taxon>
        <taxon>Portunidae</taxon>
        <taxon>Portuninae</taxon>
        <taxon>Portunus</taxon>
    </lineage>
</organism>
<evidence type="ECO:0000313" key="2">
    <source>
        <dbReference type="Proteomes" id="UP000324222"/>
    </source>
</evidence>
<sequence>MSRTQEHQTFPEKFTKLSTMPNLLVAMTEDAMHRKFIVEDSASPSGRKFVFEGYMVDVMDYVAQGINFSYVS</sequence>
<comment type="caution">
    <text evidence="1">The sequence shown here is derived from an EMBL/GenBank/DDBJ whole genome shotgun (WGS) entry which is preliminary data.</text>
</comment>
<protein>
    <submittedName>
        <fullName evidence="1">Uncharacterized protein</fullName>
    </submittedName>
</protein>
<proteinExistence type="predicted"/>
<dbReference type="Proteomes" id="UP000324222">
    <property type="component" value="Unassembled WGS sequence"/>
</dbReference>
<dbReference type="AlphaFoldDB" id="A0A5B7JXL9"/>
<name>A0A5B7JXL9_PORTR</name>
<reference evidence="1 2" key="1">
    <citation type="submission" date="2019-05" db="EMBL/GenBank/DDBJ databases">
        <title>Another draft genome of Portunus trituberculatus and its Hox gene families provides insights of decapod evolution.</title>
        <authorList>
            <person name="Jeong J.-H."/>
            <person name="Song I."/>
            <person name="Kim S."/>
            <person name="Choi T."/>
            <person name="Kim D."/>
            <person name="Ryu S."/>
            <person name="Kim W."/>
        </authorList>
    </citation>
    <scope>NUCLEOTIDE SEQUENCE [LARGE SCALE GENOMIC DNA]</scope>
    <source>
        <tissue evidence="1">Muscle</tissue>
    </source>
</reference>
<gene>
    <name evidence="1" type="ORF">E2C01_093057</name>
</gene>
<evidence type="ECO:0000313" key="1">
    <source>
        <dbReference type="EMBL" id="MPC97728.1"/>
    </source>
</evidence>
<dbReference type="EMBL" id="VSRR010111195">
    <property type="protein sequence ID" value="MPC97728.1"/>
    <property type="molecule type" value="Genomic_DNA"/>
</dbReference>
<keyword evidence="2" id="KW-1185">Reference proteome</keyword>